<evidence type="ECO:0000256" key="3">
    <source>
        <dbReference type="ARBA" id="ARBA00022723"/>
    </source>
</evidence>
<comment type="caution">
    <text evidence="9">The sequence shown here is derived from an EMBL/GenBank/DDBJ whole genome shotgun (WGS) entry which is preliminary data.</text>
</comment>
<sequence length="191" mass="20706">MVVDVGTDISCCYRPNRLFYYISFFRLARNVDKRLLDNPVFYGNEAGPTHFTNISAWMVARDHFCSHADCHLAAISLRATLRRLMMKKILLASAIVTLAFSSASMAAGDAAAGQAKSGICTACHNADGNSMVPMYPKLAGQHAAYLENALKAYRDGQRTGGNAAIMAPMAKGLSDQDIANLAAYYSQQKAK</sequence>
<evidence type="ECO:0000256" key="4">
    <source>
        <dbReference type="ARBA" id="ARBA00022982"/>
    </source>
</evidence>
<dbReference type="SUPFAM" id="SSF46626">
    <property type="entry name" value="Cytochrome c"/>
    <property type="match status" value="1"/>
</dbReference>
<dbReference type="GO" id="GO:0020037">
    <property type="term" value="F:heme binding"/>
    <property type="evidence" value="ECO:0007669"/>
    <property type="project" value="InterPro"/>
</dbReference>
<evidence type="ECO:0000313" key="10">
    <source>
        <dbReference type="Proteomes" id="UP001147830"/>
    </source>
</evidence>
<dbReference type="InterPro" id="IPR036909">
    <property type="entry name" value="Cyt_c-like_dom_sf"/>
</dbReference>
<evidence type="ECO:0000256" key="2">
    <source>
        <dbReference type="ARBA" id="ARBA00022617"/>
    </source>
</evidence>
<protein>
    <submittedName>
        <fullName evidence="9">Cytochrome c</fullName>
    </submittedName>
</protein>
<dbReference type="Proteomes" id="UP001147830">
    <property type="component" value="Unassembled WGS sequence"/>
</dbReference>
<evidence type="ECO:0000259" key="8">
    <source>
        <dbReference type="PROSITE" id="PS51007"/>
    </source>
</evidence>
<evidence type="ECO:0000256" key="7">
    <source>
        <dbReference type="SAM" id="Phobius"/>
    </source>
</evidence>
<dbReference type="EMBL" id="JAOANI010000015">
    <property type="protein sequence ID" value="MCT7358840.1"/>
    <property type="molecule type" value="Genomic_DNA"/>
</dbReference>
<gene>
    <name evidence="9" type="ORF">NYR02_07405</name>
</gene>
<dbReference type="GO" id="GO:0009055">
    <property type="term" value="F:electron transfer activity"/>
    <property type="evidence" value="ECO:0007669"/>
    <property type="project" value="InterPro"/>
</dbReference>
<keyword evidence="5 6" id="KW-0408">Iron</keyword>
<dbReference type="PANTHER" id="PTHR33751">
    <property type="entry name" value="CBB3-TYPE CYTOCHROME C OXIDASE SUBUNIT FIXP"/>
    <property type="match status" value="1"/>
</dbReference>
<keyword evidence="7" id="KW-1133">Transmembrane helix</keyword>
<keyword evidence="3 6" id="KW-0479">Metal-binding</keyword>
<keyword evidence="10" id="KW-1185">Reference proteome</keyword>
<dbReference type="Pfam" id="PF00034">
    <property type="entry name" value="Cytochrom_C"/>
    <property type="match status" value="1"/>
</dbReference>
<keyword evidence="2 6" id="KW-0349">Heme</keyword>
<dbReference type="Gene3D" id="1.10.760.10">
    <property type="entry name" value="Cytochrome c-like domain"/>
    <property type="match status" value="1"/>
</dbReference>
<feature type="domain" description="Cytochrome c" evidence="8">
    <location>
        <begin position="108"/>
        <end position="189"/>
    </location>
</feature>
<keyword evidence="7" id="KW-0472">Membrane</keyword>
<evidence type="ECO:0000256" key="6">
    <source>
        <dbReference type="PROSITE-ProRule" id="PRU00433"/>
    </source>
</evidence>
<evidence type="ECO:0000256" key="1">
    <source>
        <dbReference type="ARBA" id="ARBA00022448"/>
    </source>
</evidence>
<feature type="transmembrane region" description="Helical" evidence="7">
    <location>
        <begin position="89"/>
        <end position="107"/>
    </location>
</feature>
<dbReference type="GO" id="GO:0046872">
    <property type="term" value="F:metal ion binding"/>
    <property type="evidence" value="ECO:0007669"/>
    <property type="project" value="UniProtKB-KW"/>
</dbReference>
<organism evidence="9 10">
    <name type="scientific">Thalassolituus pacificus</name>
    <dbReference type="NCBI Taxonomy" id="2975440"/>
    <lineage>
        <taxon>Bacteria</taxon>
        <taxon>Pseudomonadati</taxon>
        <taxon>Pseudomonadota</taxon>
        <taxon>Gammaproteobacteria</taxon>
        <taxon>Oceanospirillales</taxon>
        <taxon>Oceanospirillaceae</taxon>
        <taxon>Thalassolituus</taxon>
    </lineage>
</organism>
<reference evidence="9" key="1">
    <citation type="journal article" date="2022" name="Front. Microbiol.">
        <title>Genome-based taxonomic rearrangement of Oceanobacter-related bacteria including the description of Thalassolituus hydrocarbonoclasticus sp. nov. and Thalassolituus pacificus sp. nov. and emended description of the genus Thalassolituus.</title>
        <authorList>
            <person name="Dong C."/>
            <person name="Wei L."/>
            <person name="Wang J."/>
            <person name="Lai Q."/>
            <person name="Huang Z."/>
            <person name="Shao Z."/>
        </authorList>
    </citation>
    <scope>NUCLEOTIDE SEQUENCE</scope>
    <source>
        <strain evidence="9">59MF3M-4</strain>
    </source>
</reference>
<dbReference type="RefSeq" id="WP_260975743.1">
    <property type="nucleotide sequence ID" value="NZ_JAOANI010000015.1"/>
</dbReference>
<dbReference type="InterPro" id="IPR050597">
    <property type="entry name" value="Cytochrome_c_Oxidase_Subunit"/>
</dbReference>
<proteinExistence type="predicted"/>
<dbReference type="InterPro" id="IPR009056">
    <property type="entry name" value="Cyt_c-like_dom"/>
</dbReference>
<keyword evidence="1" id="KW-0813">Transport</keyword>
<dbReference type="PANTHER" id="PTHR33751:SF9">
    <property type="entry name" value="CYTOCHROME C4"/>
    <property type="match status" value="1"/>
</dbReference>
<dbReference type="AlphaFoldDB" id="A0A9X2WEY8"/>
<name>A0A9X2WEY8_9GAMM</name>
<evidence type="ECO:0000313" key="9">
    <source>
        <dbReference type="EMBL" id="MCT7358840.1"/>
    </source>
</evidence>
<keyword evidence="7" id="KW-0812">Transmembrane</keyword>
<evidence type="ECO:0000256" key="5">
    <source>
        <dbReference type="ARBA" id="ARBA00023004"/>
    </source>
</evidence>
<accession>A0A9X2WEY8</accession>
<dbReference type="PROSITE" id="PS51007">
    <property type="entry name" value="CYTC"/>
    <property type="match status" value="1"/>
</dbReference>
<reference evidence="9" key="2">
    <citation type="submission" date="2022-08" db="EMBL/GenBank/DDBJ databases">
        <authorList>
            <person name="Dong C."/>
        </authorList>
    </citation>
    <scope>NUCLEOTIDE SEQUENCE</scope>
    <source>
        <strain evidence="9">59MF3M-4</strain>
    </source>
</reference>
<keyword evidence="4" id="KW-0249">Electron transport</keyword>